<accession>A0ABX8QSP2</accession>
<evidence type="ECO:0000256" key="8">
    <source>
        <dbReference type="ARBA" id="ARBA00023136"/>
    </source>
</evidence>
<dbReference type="SMART" id="SM00382">
    <property type="entry name" value="AAA"/>
    <property type="match status" value="1"/>
</dbReference>
<proteinExistence type="predicted"/>
<dbReference type="GO" id="GO:0005524">
    <property type="term" value="F:ATP binding"/>
    <property type="evidence" value="ECO:0007669"/>
    <property type="project" value="UniProtKB-KW"/>
</dbReference>
<name>A0ABX8QSP2_9ACTN</name>
<keyword evidence="2" id="KW-0813">Transport</keyword>
<dbReference type="Gene3D" id="3.40.50.300">
    <property type="entry name" value="P-loop containing nucleotide triphosphate hydrolases"/>
    <property type="match status" value="1"/>
</dbReference>
<dbReference type="InterPro" id="IPR003439">
    <property type="entry name" value="ABC_transporter-like_ATP-bd"/>
</dbReference>
<feature type="transmembrane region" description="Helical" evidence="10">
    <location>
        <begin position="20"/>
        <end position="42"/>
    </location>
</feature>
<evidence type="ECO:0000313" key="12">
    <source>
        <dbReference type="EMBL" id="QXJ20994.1"/>
    </source>
</evidence>
<dbReference type="RefSeq" id="WP_231334110.1">
    <property type="nucleotide sequence ID" value="NZ_CP059572.1"/>
</dbReference>
<dbReference type="InterPro" id="IPR001851">
    <property type="entry name" value="ABC_transp_permease"/>
</dbReference>
<evidence type="ECO:0000259" key="11">
    <source>
        <dbReference type="PROSITE" id="PS50893"/>
    </source>
</evidence>
<dbReference type="SUPFAM" id="SSF52540">
    <property type="entry name" value="P-loop containing nucleoside triphosphate hydrolases"/>
    <property type="match status" value="1"/>
</dbReference>
<feature type="transmembrane region" description="Helical" evidence="10">
    <location>
        <begin position="131"/>
        <end position="152"/>
    </location>
</feature>
<feature type="domain" description="ABC transporter" evidence="11">
    <location>
        <begin position="351"/>
        <end position="578"/>
    </location>
</feature>
<feature type="transmembrane region" description="Helical" evidence="10">
    <location>
        <begin position="48"/>
        <end position="69"/>
    </location>
</feature>
<dbReference type="PROSITE" id="PS50893">
    <property type="entry name" value="ABC_TRANSPORTER_2"/>
    <property type="match status" value="1"/>
</dbReference>
<feature type="transmembrane region" description="Helical" evidence="10">
    <location>
        <begin position="101"/>
        <end position="124"/>
    </location>
</feature>
<comment type="subcellular location">
    <subcellularLocation>
        <location evidence="1">Cell membrane</location>
        <topology evidence="1">Multi-pass membrane protein</topology>
    </subcellularLocation>
</comment>
<keyword evidence="3" id="KW-1003">Cell membrane</keyword>
<dbReference type="InterPro" id="IPR032823">
    <property type="entry name" value="BCA_ABC_TP_C"/>
</dbReference>
<organism evidence="12 13">
    <name type="scientific">Actinomadura graeca</name>
    <dbReference type="NCBI Taxonomy" id="2750812"/>
    <lineage>
        <taxon>Bacteria</taxon>
        <taxon>Bacillati</taxon>
        <taxon>Actinomycetota</taxon>
        <taxon>Actinomycetes</taxon>
        <taxon>Streptosporangiales</taxon>
        <taxon>Thermomonosporaceae</taxon>
        <taxon>Actinomadura</taxon>
    </lineage>
</organism>
<evidence type="ECO:0000256" key="10">
    <source>
        <dbReference type="SAM" id="Phobius"/>
    </source>
</evidence>
<keyword evidence="13" id="KW-1185">Reference proteome</keyword>
<feature type="transmembrane region" description="Helical" evidence="10">
    <location>
        <begin position="76"/>
        <end position="95"/>
    </location>
</feature>
<dbReference type="PANTHER" id="PTHR45772">
    <property type="entry name" value="CONSERVED COMPONENT OF ABC TRANSPORTER FOR NATURAL AMINO ACIDS-RELATED"/>
    <property type="match status" value="1"/>
</dbReference>
<feature type="transmembrane region" description="Helical" evidence="10">
    <location>
        <begin position="223"/>
        <end position="244"/>
    </location>
</feature>
<evidence type="ECO:0000256" key="3">
    <source>
        <dbReference type="ARBA" id="ARBA00022475"/>
    </source>
</evidence>
<evidence type="ECO:0000256" key="1">
    <source>
        <dbReference type="ARBA" id="ARBA00004651"/>
    </source>
</evidence>
<evidence type="ECO:0000256" key="6">
    <source>
        <dbReference type="ARBA" id="ARBA00022840"/>
    </source>
</evidence>
<keyword evidence="4 10" id="KW-0812">Transmembrane</keyword>
<feature type="compositionally biased region" description="Pro residues" evidence="9">
    <location>
        <begin position="330"/>
        <end position="343"/>
    </location>
</feature>
<keyword evidence="5" id="KW-0547">Nucleotide-binding</keyword>
<gene>
    <name evidence="12" type="ORF">AGRA3207_001797</name>
</gene>
<reference evidence="12" key="1">
    <citation type="submission" date="2020-07" db="EMBL/GenBank/DDBJ databases">
        <authorList>
            <person name="Tarantini F.S."/>
            <person name="Hong K.W."/>
            <person name="Chan K.G."/>
        </authorList>
    </citation>
    <scope>NUCLEOTIDE SEQUENCE</scope>
    <source>
        <strain evidence="12">32-07</strain>
    </source>
</reference>
<dbReference type="CDD" id="cd06581">
    <property type="entry name" value="TM_PBP1_LivM_like"/>
    <property type="match status" value="1"/>
</dbReference>
<evidence type="ECO:0000256" key="7">
    <source>
        <dbReference type="ARBA" id="ARBA00022989"/>
    </source>
</evidence>
<evidence type="ECO:0000256" key="4">
    <source>
        <dbReference type="ARBA" id="ARBA00022692"/>
    </source>
</evidence>
<dbReference type="Pfam" id="PF12399">
    <property type="entry name" value="BCA_ABC_TP_C"/>
    <property type="match status" value="1"/>
</dbReference>
<dbReference type="InterPro" id="IPR043428">
    <property type="entry name" value="LivM-like"/>
</dbReference>
<dbReference type="Pfam" id="PF02653">
    <property type="entry name" value="BPD_transp_2"/>
    <property type="match status" value="1"/>
</dbReference>
<feature type="region of interest" description="Disordered" evidence="9">
    <location>
        <begin position="323"/>
        <end position="348"/>
    </location>
</feature>
<dbReference type="PANTHER" id="PTHR45772:SF4">
    <property type="entry name" value="ABC TRANSPORTER ATP-BINDING PROTEIN"/>
    <property type="match status" value="1"/>
</dbReference>
<feature type="transmembrane region" description="Helical" evidence="10">
    <location>
        <begin position="256"/>
        <end position="283"/>
    </location>
</feature>
<dbReference type="InterPro" id="IPR051120">
    <property type="entry name" value="ABC_AA/LPS_Transport"/>
</dbReference>
<evidence type="ECO:0000256" key="9">
    <source>
        <dbReference type="SAM" id="MobiDB-lite"/>
    </source>
</evidence>
<evidence type="ECO:0000256" key="2">
    <source>
        <dbReference type="ARBA" id="ARBA00022448"/>
    </source>
</evidence>
<evidence type="ECO:0000313" key="13">
    <source>
        <dbReference type="Proteomes" id="UP001049518"/>
    </source>
</evidence>
<dbReference type="Pfam" id="PF00005">
    <property type="entry name" value="ABC_tran"/>
    <property type="match status" value="1"/>
</dbReference>
<dbReference type="Proteomes" id="UP001049518">
    <property type="component" value="Chromosome"/>
</dbReference>
<dbReference type="InterPro" id="IPR003593">
    <property type="entry name" value="AAA+_ATPase"/>
</dbReference>
<protein>
    <submittedName>
        <fullName evidence="12">Branched-chain amino acid ABC transporter ATP-binding protein/permease</fullName>
    </submittedName>
</protein>
<keyword evidence="6 12" id="KW-0067">ATP-binding</keyword>
<keyword evidence="7 10" id="KW-1133">Transmembrane helix</keyword>
<evidence type="ECO:0000256" key="5">
    <source>
        <dbReference type="ARBA" id="ARBA00022741"/>
    </source>
</evidence>
<feature type="transmembrane region" description="Helical" evidence="10">
    <location>
        <begin position="172"/>
        <end position="190"/>
    </location>
</feature>
<keyword evidence="8 10" id="KW-0472">Membrane</keyword>
<dbReference type="EMBL" id="CP059572">
    <property type="protein sequence ID" value="QXJ20994.1"/>
    <property type="molecule type" value="Genomic_DNA"/>
</dbReference>
<dbReference type="InterPro" id="IPR027417">
    <property type="entry name" value="P-loop_NTPase"/>
</dbReference>
<sequence>MRHADAKTAGRPAGAARLPLPAVTGVLGQPAAALLVVVVAAIVVPQYWLFLATSVLVSAVALLGLGIVGRAGMNSLCQLSFAAVGAWTVAQLNVWESPGTLILWTFAGGLAAMPFGVLIGLPALRLRGVHLAVVTLGFAAAADVVIAAVNFPGVDTYQQVIRPTFIATDRQYFVYAGLMFVVVALAVELLGRTRMGAAWRAVRFSERATAASGTSVARAKLSAFALSAFAAGLSGGLLAGQVGMITAQNFGTIGSLALFVVAVMAGTEYVGGALFGGVLMAFVPELFRRAGVSQDWANVLFGVGAVQALSQGSSISEGMARKLRARRPAAVPPPRTPSDPGAPPLGTEPLLEVTGLGVRFGQVVALQDVDLVVPEGTVMGLIGPNGAGKSTLTDALSGFLPSATGSVTLGGRSLDGLPVHRRAAAGLRRTFQQDRVPTGLTVGAYLRFAAHRAVTRDELEEVRDFLGCPSLEAHVFDLDVGSRRLLEVAATILARPRLIVLDEPAAGLAHAESLALADRLIEVPARFGASVLLIEHDLDMVRRACASVVVLDFGAVIAAGPPAEVLARPEVARAYLGDEVALT</sequence>